<reference evidence="2 3" key="1">
    <citation type="submission" date="2018-09" db="EMBL/GenBank/DDBJ databases">
        <title>YIM PH 21725 draft genome.</title>
        <authorList>
            <person name="Miao C."/>
        </authorList>
    </citation>
    <scope>NUCLEOTIDE SEQUENCE [LARGE SCALE GENOMIC DNA]</scope>
    <source>
        <strain evidence="3">YIM PH21725</strain>
    </source>
</reference>
<feature type="transmembrane region" description="Helical" evidence="1">
    <location>
        <begin position="35"/>
        <end position="57"/>
    </location>
</feature>
<proteinExistence type="predicted"/>
<protein>
    <submittedName>
        <fullName evidence="2">Uncharacterized protein</fullName>
    </submittedName>
</protein>
<keyword evidence="3" id="KW-1185">Reference proteome</keyword>
<dbReference type="EMBL" id="QZFV01000010">
    <property type="protein sequence ID" value="RJQ92395.1"/>
    <property type="molecule type" value="Genomic_DNA"/>
</dbReference>
<dbReference type="AlphaFoldDB" id="A0A419IC10"/>
<organism evidence="2 3">
    <name type="scientific">Amycolatopsis panacis</name>
    <dbReference type="NCBI Taxonomy" id="2340917"/>
    <lineage>
        <taxon>Bacteria</taxon>
        <taxon>Bacillati</taxon>
        <taxon>Actinomycetota</taxon>
        <taxon>Actinomycetes</taxon>
        <taxon>Pseudonocardiales</taxon>
        <taxon>Pseudonocardiaceae</taxon>
        <taxon>Amycolatopsis</taxon>
    </lineage>
</organism>
<keyword evidence="1" id="KW-0812">Transmembrane</keyword>
<gene>
    <name evidence="2" type="ORF">D5S19_01125</name>
</gene>
<keyword evidence="1" id="KW-0472">Membrane</keyword>
<evidence type="ECO:0000256" key="1">
    <source>
        <dbReference type="SAM" id="Phobius"/>
    </source>
</evidence>
<keyword evidence="1" id="KW-1133">Transmembrane helix</keyword>
<accession>A0A419IC10</accession>
<sequence length="79" mass="8562">MDNCEAGSRPPTDERHDERHGALVFASRILSSWGYTARVSALISILLAILISSIGLMRLTIDVGPVRITGTLTTGEPQR</sequence>
<dbReference type="Proteomes" id="UP000285112">
    <property type="component" value="Unassembled WGS sequence"/>
</dbReference>
<evidence type="ECO:0000313" key="3">
    <source>
        <dbReference type="Proteomes" id="UP000285112"/>
    </source>
</evidence>
<name>A0A419IC10_9PSEU</name>
<evidence type="ECO:0000313" key="2">
    <source>
        <dbReference type="EMBL" id="RJQ92395.1"/>
    </source>
</evidence>
<comment type="caution">
    <text evidence="2">The sequence shown here is derived from an EMBL/GenBank/DDBJ whole genome shotgun (WGS) entry which is preliminary data.</text>
</comment>